<feature type="transmembrane region" description="Helical" evidence="1">
    <location>
        <begin position="457"/>
        <end position="481"/>
    </location>
</feature>
<gene>
    <name evidence="3" type="ORF">DFR86_10545</name>
</gene>
<protein>
    <submittedName>
        <fullName evidence="3">Hydrogenase 4 subunit B</fullName>
    </submittedName>
</protein>
<dbReference type="InterPro" id="IPR001750">
    <property type="entry name" value="ND/Mrp_TM"/>
</dbReference>
<feature type="transmembrane region" description="Helical" evidence="1">
    <location>
        <begin position="26"/>
        <end position="44"/>
    </location>
</feature>
<keyword evidence="1" id="KW-0812">Transmembrane</keyword>
<feature type="transmembrane region" description="Helical" evidence="1">
    <location>
        <begin position="411"/>
        <end position="430"/>
    </location>
</feature>
<keyword evidence="4" id="KW-1185">Reference proteome</keyword>
<sequence>MNIIYYIYAGFIISILVSIVNKKVGYIISSIFSLIFLIYGVYIHNNNIYSYFYIIASLVWFFSSIFSILYDNYGKWLAPLFVTSILGMTIALTANNYLDFLAGYEIMSIPAYAIIGLNKKLDYPSFIFMAFSELSTVLVLAGFLYAFTVTNTLEFTKLYTFIPLIISTLGFMIKMGIFPFLVTEWLPIAHGNSPANSSAILSASMTLVAAYGIVKMTLLSPNLPIFGYILMSIGGFSVFFGALYAYVSDHVKGLPAFSTIENNGAILASIAAYMISPSSIIGYFALFTTITYVFAHSIAKTGIFLISGSVEGESLDNISAVRNKIGEIGGILLASSMSGLLPNIGGVATWSLLETLFMESYALHSILSSIPIIVGSIVAMGEGFATAAMIKFISYTQIFKGIRGNNVKVTIPFIVGVLVLLLGSITYFFYPGFVGGAESLGILNGFIIFSKLGENQIFGGISPFYVLILIAIFSLITLGVFGKPKVRRSDVWNNGVKPKEQYSSFGFANNIRMMLNKILRTKISPDNLEISSDIFWEAMYFIARQYVRFSRLFAKAYMNSNITWYIIYMIIAFLVITILVVIL</sequence>
<feature type="transmembrane region" description="Helical" evidence="1">
    <location>
        <begin position="123"/>
        <end position="146"/>
    </location>
</feature>
<feature type="transmembrane region" description="Helical" evidence="1">
    <location>
        <begin position="76"/>
        <end position="94"/>
    </location>
</feature>
<feature type="transmembrane region" description="Helical" evidence="1">
    <location>
        <begin position="51"/>
        <end position="70"/>
    </location>
</feature>
<dbReference type="KEGG" id="asul:DFR86_10545"/>
<proteinExistence type="predicted"/>
<dbReference type="Pfam" id="PF00361">
    <property type="entry name" value="Proton_antipo_M"/>
    <property type="match status" value="1"/>
</dbReference>
<dbReference type="EMBL" id="CP029288">
    <property type="protein sequence ID" value="AWR98337.1"/>
    <property type="molecule type" value="Genomic_DNA"/>
</dbReference>
<dbReference type="PANTHER" id="PTHR43373">
    <property type="entry name" value="NA(+)/H(+) ANTIPORTER SUBUNIT"/>
    <property type="match status" value="1"/>
</dbReference>
<dbReference type="Proteomes" id="UP000248410">
    <property type="component" value="Chromosome"/>
</dbReference>
<evidence type="ECO:0000259" key="2">
    <source>
        <dbReference type="Pfam" id="PF00361"/>
    </source>
</evidence>
<evidence type="ECO:0000256" key="1">
    <source>
        <dbReference type="SAM" id="Phobius"/>
    </source>
</evidence>
<feature type="transmembrane region" description="Helical" evidence="1">
    <location>
        <begin position="266"/>
        <end position="295"/>
    </location>
</feature>
<evidence type="ECO:0000313" key="4">
    <source>
        <dbReference type="Proteomes" id="UP000248410"/>
    </source>
</evidence>
<keyword evidence="1" id="KW-1133">Transmembrane helix</keyword>
<feature type="domain" description="NADH:quinone oxidoreductase/Mrp antiporter transmembrane" evidence="2">
    <location>
        <begin position="94"/>
        <end position="320"/>
    </location>
</feature>
<feature type="transmembrane region" description="Helical" evidence="1">
    <location>
        <begin position="158"/>
        <end position="182"/>
    </location>
</feature>
<evidence type="ECO:0000313" key="3">
    <source>
        <dbReference type="EMBL" id="AWR98337.1"/>
    </source>
</evidence>
<feature type="transmembrane region" description="Helical" evidence="1">
    <location>
        <begin position="101"/>
        <end position="117"/>
    </location>
</feature>
<dbReference type="NCBIfam" id="NF005046">
    <property type="entry name" value="PRK06459.1"/>
    <property type="match status" value="1"/>
</dbReference>
<dbReference type="AlphaFoldDB" id="A0A2U9IQU5"/>
<feature type="transmembrane region" description="Helical" evidence="1">
    <location>
        <begin position="331"/>
        <end position="353"/>
    </location>
</feature>
<feature type="transmembrane region" description="Helical" evidence="1">
    <location>
        <begin position="365"/>
        <end position="390"/>
    </location>
</feature>
<name>A0A2U9IQU5_9CREN</name>
<feature type="transmembrane region" description="Helical" evidence="1">
    <location>
        <begin position="5"/>
        <end position="20"/>
    </location>
</feature>
<reference evidence="3 4" key="1">
    <citation type="submission" date="2018-05" db="EMBL/GenBank/DDBJ databases">
        <title>Complete Genome Sequences of Extremely Thermoacidophilic, Metal-Mobilizing Type-Strain Members of the Archaeal Family Sulfolobaceae: Acidianus brierleyi DSM-1651T, Acidianus sulfidivorans DSM-18786T, Metallosphaera hakonensis DSM-7519T, and Metallosphaera prunae DSM-10039T.</title>
        <authorList>
            <person name="Counts J.A."/>
            <person name="Kelly R.M."/>
        </authorList>
    </citation>
    <scope>NUCLEOTIDE SEQUENCE [LARGE SCALE GENOMIC DNA]</scope>
    <source>
        <strain evidence="3 4">JP7</strain>
    </source>
</reference>
<dbReference type="InterPro" id="IPR050616">
    <property type="entry name" value="CPA3_Na-H_Antiporter_A"/>
</dbReference>
<accession>A0A2U9IQU5</accession>
<dbReference type="PANTHER" id="PTHR43373:SF1">
    <property type="entry name" value="NA(+)_H(+) ANTIPORTER SUBUNIT A"/>
    <property type="match status" value="1"/>
</dbReference>
<feature type="transmembrane region" description="Helical" evidence="1">
    <location>
        <begin position="562"/>
        <end position="582"/>
    </location>
</feature>
<feature type="transmembrane region" description="Helical" evidence="1">
    <location>
        <begin position="226"/>
        <end position="246"/>
    </location>
</feature>
<feature type="transmembrane region" description="Helical" evidence="1">
    <location>
        <begin position="194"/>
        <end position="214"/>
    </location>
</feature>
<keyword evidence="1" id="KW-0472">Membrane</keyword>
<organism evidence="3 4">
    <name type="scientific">Acidianus sulfidivorans JP7</name>
    <dbReference type="NCBI Taxonomy" id="619593"/>
    <lineage>
        <taxon>Archaea</taxon>
        <taxon>Thermoproteota</taxon>
        <taxon>Thermoprotei</taxon>
        <taxon>Sulfolobales</taxon>
        <taxon>Sulfolobaceae</taxon>
        <taxon>Acidianus</taxon>
    </lineage>
</organism>